<dbReference type="InterPro" id="IPR003439">
    <property type="entry name" value="ABC_transporter-like_ATP-bd"/>
</dbReference>
<evidence type="ECO:0000256" key="1">
    <source>
        <dbReference type="ARBA" id="ARBA00004429"/>
    </source>
</evidence>
<dbReference type="PANTHER" id="PTHR42798">
    <property type="entry name" value="LIPOPROTEIN-RELEASING SYSTEM ATP-BINDING PROTEIN LOLD"/>
    <property type="match status" value="1"/>
</dbReference>
<comment type="similarity">
    <text evidence="9">Belongs to the ABC transporter superfamily. Macrolide exporter (TC 3.A.1.122) family.</text>
</comment>
<evidence type="ECO:0000313" key="13">
    <source>
        <dbReference type="Proteomes" id="UP000291269"/>
    </source>
</evidence>
<keyword evidence="3" id="KW-1003">Cell membrane</keyword>
<keyword evidence="8 10" id="KW-0472">Membrane</keyword>
<dbReference type="Pfam" id="PF02687">
    <property type="entry name" value="FtsX"/>
    <property type="match status" value="1"/>
</dbReference>
<dbReference type="Pfam" id="PF00005">
    <property type="entry name" value="ABC_tran"/>
    <property type="match status" value="1"/>
</dbReference>
<accession>A0A4Q2KEL7</accession>
<evidence type="ECO:0000256" key="2">
    <source>
        <dbReference type="ARBA" id="ARBA00022448"/>
    </source>
</evidence>
<evidence type="ECO:0000256" key="5">
    <source>
        <dbReference type="ARBA" id="ARBA00022741"/>
    </source>
</evidence>
<evidence type="ECO:0000256" key="4">
    <source>
        <dbReference type="ARBA" id="ARBA00022692"/>
    </source>
</evidence>
<evidence type="ECO:0000256" key="8">
    <source>
        <dbReference type="ARBA" id="ARBA00023136"/>
    </source>
</evidence>
<dbReference type="AlphaFoldDB" id="A0A4Q2KEL7"/>
<dbReference type="InterPro" id="IPR017871">
    <property type="entry name" value="ABC_transporter-like_CS"/>
</dbReference>
<feature type="transmembrane region" description="Helical" evidence="10">
    <location>
        <begin position="821"/>
        <end position="853"/>
    </location>
</feature>
<dbReference type="GO" id="GO:0098796">
    <property type="term" value="C:membrane protein complex"/>
    <property type="evidence" value="ECO:0007669"/>
    <property type="project" value="UniProtKB-ARBA"/>
</dbReference>
<evidence type="ECO:0000256" key="6">
    <source>
        <dbReference type="ARBA" id="ARBA00022840"/>
    </source>
</evidence>
<dbReference type="Gene3D" id="3.40.50.300">
    <property type="entry name" value="P-loop containing nucleotide triphosphate hydrolases"/>
    <property type="match status" value="1"/>
</dbReference>
<keyword evidence="6 12" id="KW-0067">ATP-binding</keyword>
<dbReference type="GO" id="GO:0016887">
    <property type="term" value="F:ATP hydrolysis activity"/>
    <property type="evidence" value="ECO:0007669"/>
    <property type="project" value="InterPro"/>
</dbReference>
<comment type="caution">
    <text evidence="12">The sequence shown here is derived from an EMBL/GenBank/DDBJ whole genome shotgun (WGS) entry which is preliminary data.</text>
</comment>
<dbReference type="InterPro" id="IPR003838">
    <property type="entry name" value="ABC3_permease_C"/>
</dbReference>
<dbReference type="GO" id="GO:0005524">
    <property type="term" value="F:ATP binding"/>
    <property type="evidence" value="ECO:0007669"/>
    <property type="project" value="UniProtKB-KW"/>
</dbReference>
<dbReference type="CDD" id="cd03255">
    <property type="entry name" value="ABC_MJ0796_LolCDE_FtsE"/>
    <property type="match status" value="1"/>
</dbReference>
<dbReference type="SMART" id="SM00382">
    <property type="entry name" value="AAA"/>
    <property type="match status" value="1"/>
</dbReference>
<dbReference type="EMBL" id="SDOZ01000002">
    <property type="protein sequence ID" value="RXZ62340.1"/>
    <property type="molecule type" value="Genomic_DNA"/>
</dbReference>
<evidence type="ECO:0000256" key="9">
    <source>
        <dbReference type="ARBA" id="ARBA00038388"/>
    </source>
</evidence>
<evidence type="ECO:0000313" key="12">
    <source>
        <dbReference type="EMBL" id="RXZ62340.1"/>
    </source>
</evidence>
<keyword evidence="5" id="KW-0547">Nucleotide-binding</keyword>
<dbReference type="SUPFAM" id="SSF52540">
    <property type="entry name" value="P-loop containing nucleoside triphosphate hydrolases"/>
    <property type="match status" value="1"/>
</dbReference>
<feature type="transmembrane region" description="Helical" evidence="10">
    <location>
        <begin position="771"/>
        <end position="800"/>
    </location>
</feature>
<dbReference type="PROSITE" id="PS00211">
    <property type="entry name" value="ABC_TRANSPORTER_1"/>
    <property type="match status" value="1"/>
</dbReference>
<organism evidence="12 13">
    <name type="scientific">Candidatus Borkfalkia ceftriaxoniphila</name>
    <dbReference type="NCBI Taxonomy" id="2508949"/>
    <lineage>
        <taxon>Bacteria</taxon>
        <taxon>Bacillati</taxon>
        <taxon>Bacillota</taxon>
        <taxon>Clostridia</taxon>
        <taxon>Christensenellales</taxon>
        <taxon>Christensenellaceae</taxon>
        <taxon>Candidatus Borkfalkia</taxon>
    </lineage>
</organism>
<evidence type="ECO:0000259" key="11">
    <source>
        <dbReference type="PROSITE" id="PS50893"/>
    </source>
</evidence>
<dbReference type="GO" id="GO:0005886">
    <property type="term" value="C:plasma membrane"/>
    <property type="evidence" value="ECO:0007669"/>
    <property type="project" value="UniProtKB-SubCell"/>
</dbReference>
<dbReference type="InterPro" id="IPR017911">
    <property type="entry name" value="MacB-like_ATP-bd"/>
</dbReference>
<dbReference type="OrthoDB" id="2079174at2"/>
<dbReference type="FunFam" id="3.40.50.300:FF:000032">
    <property type="entry name" value="Export ABC transporter ATP-binding protein"/>
    <property type="match status" value="1"/>
</dbReference>
<protein>
    <submittedName>
        <fullName evidence="12">ABC transporter ATP-binding protein/permease</fullName>
    </submittedName>
</protein>
<keyword evidence="7 10" id="KW-1133">Transmembrane helix</keyword>
<dbReference type="GO" id="GO:0022857">
    <property type="term" value="F:transmembrane transporter activity"/>
    <property type="evidence" value="ECO:0007669"/>
    <property type="project" value="UniProtKB-ARBA"/>
</dbReference>
<dbReference type="InterPro" id="IPR003593">
    <property type="entry name" value="AAA+_ATPase"/>
</dbReference>
<dbReference type="PROSITE" id="PS50893">
    <property type="entry name" value="ABC_TRANSPORTER_2"/>
    <property type="match status" value="1"/>
</dbReference>
<dbReference type="PANTHER" id="PTHR42798:SF6">
    <property type="entry name" value="CELL DIVISION ATP-BINDING PROTEIN FTSE"/>
    <property type="match status" value="1"/>
</dbReference>
<keyword evidence="13" id="KW-1185">Reference proteome</keyword>
<name>A0A4Q2KEL7_9FIRM</name>
<comment type="subcellular location">
    <subcellularLocation>
        <location evidence="1">Cell inner membrane</location>
        <topology evidence="1">Multi-pass membrane protein</topology>
    </subcellularLocation>
</comment>
<feature type="transmembrane region" description="Helical" evidence="10">
    <location>
        <begin position="279"/>
        <end position="306"/>
    </location>
</feature>
<reference evidence="12 13" key="1">
    <citation type="journal article" date="2019" name="Gut">
        <title>Antibiotics-induced monodominance of a novel gut bacterial order.</title>
        <authorList>
            <person name="Hildebrand F."/>
            <person name="Moitinho-Silva L."/>
            <person name="Blasche S."/>
            <person name="Jahn M.T."/>
            <person name="Gossmann T.I."/>
            <person name="Heuerta-Cepas J."/>
            <person name="Hercog R."/>
            <person name="Luetge M."/>
            <person name="Bahram M."/>
            <person name="Pryszlak A."/>
            <person name="Alves R.J."/>
            <person name="Waszak S.M."/>
            <person name="Zhu A."/>
            <person name="Ye L."/>
            <person name="Costea P.I."/>
            <person name="Aalvink S."/>
            <person name="Belzer C."/>
            <person name="Forslund S.K."/>
            <person name="Sunagawa S."/>
            <person name="Hentschel U."/>
            <person name="Merten C."/>
            <person name="Patil K.R."/>
            <person name="Benes V."/>
            <person name="Bork P."/>
        </authorList>
    </citation>
    <scope>NUCLEOTIDE SEQUENCE [LARGE SCALE GENOMIC DNA]</scope>
    <source>
        <strain evidence="12 13">HDS1380</strain>
    </source>
</reference>
<feature type="domain" description="ABC transporter" evidence="11">
    <location>
        <begin position="6"/>
        <end position="244"/>
    </location>
</feature>
<evidence type="ECO:0000256" key="10">
    <source>
        <dbReference type="SAM" id="Phobius"/>
    </source>
</evidence>
<sequence>MAKAMLKLENIVKDYKVADTVVHALKGVSLSFRKNEFVSVLGHSGCGKTTLLNIIGGLDHYTSGDLVIRGTSTKNYNDKDWDAYRNHSIGFVFQSYNLIPHQTVLGNVELALTLSGISAAERKERARQALVRVGLEEHIDKKPNQLSGGQMQRVAIARALVNDPEILLADEPTGALDSDTSVQIMDLIKEIAGERLVIMVTHNPELAQQYSTRIVRLTDGVVVDDSDPFVEDETGEEIAAPLAEQPKVKGKKQKKTSMSFLTAFGLSGRNLLTKKGRTLITSIAGSIGIIGVCLVLALSSGFGGYITRTEEDMLSAYPIQVTETTMDYETIMNNMMNGMMKPDLDRMDDKVYVNSFLTKLSEGMTVKNNITREYLDYIAAMDPSLYGAIQYGYGMSLNENLYTEVEINPGVLTPDTSDDKGQSKNWSVRAIYDYYSMLLNSDAAAEYSSMASLLSSLGSTFSKMPGTDDLTSDDYGQYVLSQYEVIEGKMPESEDEIVLVIDSKNEVTDLVLAQLGFLSQEEFLGLFTDKEEGEDKTDEEISIDFETVLNKQFTLYYNDTIYPDTDKSATNPTTDNIADVVANYFGFPYTYAYERDSLDASESEGINLNIVGILRPKEDMNYGCLSSGLNCTEALVNKLRANSLKSKIIEWMTTEGKGIATSESGTVYKVPCITNLIKYLAYSLDDWKADPPATRYENEEAWNSAIRAFGGNDTATSIALYAKDFETKDNILNYLDAWNDEQEKLGDEGNVVQYTDQIGLMMSIVQTILDAITYVLVAFTGISLVVSSVMIGVITYVSVVERTKEIGVLRSIGARKRDIKHVFNAETFIIGLCAGLIGVLVSYALCLIVNLILTPLTGIAGLASLPLYQAGIMILVSVVLTLVSGLIPASAAAKKDPVIALRTE</sequence>
<evidence type="ECO:0000256" key="7">
    <source>
        <dbReference type="ARBA" id="ARBA00022989"/>
    </source>
</evidence>
<gene>
    <name evidence="12" type="ORF">ESZ91_08075</name>
</gene>
<dbReference type="Proteomes" id="UP000291269">
    <property type="component" value="Unassembled WGS sequence"/>
</dbReference>
<keyword evidence="2" id="KW-0813">Transport</keyword>
<dbReference type="InterPro" id="IPR027417">
    <property type="entry name" value="P-loop_NTPase"/>
</dbReference>
<proteinExistence type="inferred from homology"/>
<feature type="transmembrane region" description="Helical" evidence="10">
    <location>
        <begin position="865"/>
        <end position="887"/>
    </location>
</feature>
<keyword evidence="4 10" id="KW-0812">Transmembrane</keyword>
<evidence type="ECO:0000256" key="3">
    <source>
        <dbReference type="ARBA" id="ARBA00022475"/>
    </source>
</evidence>